<protein>
    <submittedName>
        <fullName evidence="2">Uncharacterized protein</fullName>
    </submittedName>
</protein>
<dbReference type="AlphaFoldDB" id="A0ABD3L7Q0"/>
<evidence type="ECO:0000256" key="1">
    <source>
        <dbReference type="SAM" id="MobiDB-lite"/>
    </source>
</evidence>
<sequence>MEPTDSLSLSPESSDTLSASSLASSTTTAATGNASPITKRWHITNLRPPSASVSPTYALQLKPLCALEVPEYKDKCKHSLMSRIRRHSHWRNSSADFRYDETSYTLDDQFPLRSFASILSPPRGAILDVVECNCL</sequence>
<keyword evidence="3" id="KW-1185">Reference proteome</keyword>
<organism evidence="2 3">
    <name type="scientific">Eucalyptus globulus</name>
    <name type="common">Tasmanian blue gum</name>
    <dbReference type="NCBI Taxonomy" id="34317"/>
    <lineage>
        <taxon>Eukaryota</taxon>
        <taxon>Viridiplantae</taxon>
        <taxon>Streptophyta</taxon>
        <taxon>Embryophyta</taxon>
        <taxon>Tracheophyta</taxon>
        <taxon>Spermatophyta</taxon>
        <taxon>Magnoliopsida</taxon>
        <taxon>eudicotyledons</taxon>
        <taxon>Gunneridae</taxon>
        <taxon>Pentapetalae</taxon>
        <taxon>rosids</taxon>
        <taxon>malvids</taxon>
        <taxon>Myrtales</taxon>
        <taxon>Myrtaceae</taxon>
        <taxon>Myrtoideae</taxon>
        <taxon>Eucalypteae</taxon>
        <taxon>Eucalyptus</taxon>
    </lineage>
</organism>
<evidence type="ECO:0000313" key="3">
    <source>
        <dbReference type="Proteomes" id="UP001634007"/>
    </source>
</evidence>
<reference evidence="2 3" key="1">
    <citation type="submission" date="2024-11" db="EMBL/GenBank/DDBJ databases">
        <title>Chromosome-level genome assembly of Eucalyptus globulus Labill. provides insights into its genome evolution.</title>
        <authorList>
            <person name="Li X."/>
        </authorList>
    </citation>
    <scope>NUCLEOTIDE SEQUENCE [LARGE SCALE GENOMIC DNA]</scope>
    <source>
        <strain evidence="2">CL2024</strain>
        <tissue evidence="2">Fresh tender leaves</tissue>
    </source>
</reference>
<dbReference type="Proteomes" id="UP001634007">
    <property type="component" value="Unassembled WGS sequence"/>
</dbReference>
<proteinExistence type="predicted"/>
<dbReference type="EMBL" id="JBJKBG010000003">
    <property type="protein sequence ID" value="KAL3747859.1"/>
    <property type="molecule type" value="Genomic_DNA"/>
</dbReference>
<gene>
    <name evidence="2" type="ORF">ACJRO7_016641</name>
</gene>
<feature type="compositionally biased region" description="Low complexity" evidence="1">
    <location>
        <begin position="1"/>
        <end position="31"/>
    </location>
</feature>
<evidence type="ECO:0000313" key="2">
    <source>
        <dbReference type="EMBL" id="KAL3747859.1"/>
    </source>
</evidence>
<feature type="region of interest" description="Disordered" evidence="1">
    <location>
        <begin position="1"/>
        <end position="41"/>
    </location>
</feature>
<comment type="caution">
    <text evidence="2">The sequence shown here is derived from an EMBL/GenBank/DDBJ whole genome shotgun (WGS) entry which is preliminary data.</text>
</comment>
<name>A0ABD3L7Q0_EUCGL</name>
<accession>A0ABD3L7Q0</accession>